<dbReference type="GO" id="GO:0008757">
    <property type="term" value="F:S-adenosylmethionine-dependent methyltransferase activity"/>
    <property type="evidence" value="ECO:0007669"/>
    <property type="project" value="InterPro"/>
</dbReference>
<evidence type="ECO:0000259" key="1">
    <source>
        <dbReference type="Pfam" id="PF08241"/>
    </source>
</evidence>
<gene>
    <name evidence="2" type="ORF">HNR50_003707</name>
</gene>
<keyword evidence="2" id="KW-0830">Ubiquinone</keyword>
<keyword evidence="3" id="KW-1185">Reference proteome</keyword>
<evidence type="ECO:0000313" key="3">
    <source>
        <dbReference type="Proteomes" id="UP000587760"/>
    </source>
</evidence>
<dbReference type="AlphaFoldDB" id="A0A841RGV8"/>
<dbReference type="RefSeq" id="WP_184748257.1">
    <property type="nucleotide sequence ID" value="NZ_JACHGJ010000009.1"/>
</dbReference>
<dbReference type="Gene3D" id="3.40.50.150">
    <property type="entry name" value="Vaccinia Virus protein VP39"/>
    <property type="match status" value="1"/>
</dbReference>
<keyword evidence="2" id="KW-0808">Transferase</keyword>
<dbReference type="SUPFAM" id="SSF53335">
    <property type="entry name" value="S-adenosyl-L-methionine-dependent methyltransferases"/>
    <property type="match status" value="1"/>
</dbReference>
<comment type="caution">
    <text evidence="2">The sequence shown here is derived from an EMBL/GenBank/DDBJ whole genome shotgun (WGS) entry which is preliminary data.</text>
</comment>
<dbReference type="EMBL" id="JACHGJ010000009">
    <property type="protein sequence ID" value="MBB6482019.1"/>
    <property type="molecule type" value="Genomic_DNA"/>
</dbReference>
<keyword evidence="2" id="KW-0489">Methyltransferase</keyword>
<dbReference type="PANTHER" id="PTHR43591">
    <property type="entry name" value="METHYLTRANSFERASE"/>
    <property type="match status" value="1"/>
</dbReference>
<feature type="domain" description="Methyltransferase type 11" evidence="1">
    <location>
        <begin position="17"/>
        <end position="113"/>
    </location>
</feature>
<dbReference type="Pfam" id="PF08241">
    <property type="entry name" value="Methyltransf_11"/>
    <property type="match status" value="1"/>
</dbReference>
<accession>A0A841RGV8</accession>
<name>A0A841RGV8_9SPIO</name>
<dbReference type="GO" id="GO:0032259">
    <property type="term" value="P:methylation"/>
    <property type="evidence" value="ECO:0007669"/>
    <property type="project" value="UniProtKB-KW"/>
</dbReference>
<dbReference type="InterPro" id="IPR029063">
    <property type="entry name" value="SAM-dependent_MTases_sf"/>
</dbReference>
<evidence type="ECO:0000313" key="2">
    <source>
        <dbReference type="EMBL" id="MBB6482019.1"/>
    </source>
</evidence>
<reference evidence="2 3" key="1">
    <citation type="submission" date="2020-08" db="EMBL/GenBank/DDBJ databases">
        <title>Genomic Encyclopedia of Type Strains, Phase IV (KMG-IV): sequencing the most valuable type-strain genomes for metagenomic binning, comparative biology and taxonomic classification.</title>
        <authorList>
            <person name="Goeker M."/>
        </authorList>
    </citation>
    <scope>NUCLEOTIDE SEQUENCE [LARGE SCALE GENOMIC DNA]</scope>
    <source>
        <strain evidence="2 3">DSM 2461</strain>
    </source>
</reference>
<organism evidence="2 3">
    <name type="scientific">Spirochaeta isovalerica</name>
    <dbReference type="NCBI Taxonomy" id="150"/>
    <lineage>
        <taxon>Bacteria</taxon>
        <taxon>Pseudomonadati</taxon>
        <taxon>Spirochaetota</taxon>
        <taxon>Spirochaetia</taxon>
        <taxon>Spirochaetales</taxon>
        <taxon>Spirochaetaceae</taxon>
        <taxon>Spirochaeta</taxon>
    </lineage>
</organism>
<proteinExistence type="predicted"/>
<dbReference type="CDD" id="cd02440">
    <property type="entry name" value="AdoMet_MTases"/>
    <property type="match status" value="1"/>
</dbReference>
<dbReference type="Proteomes" id="UP000587760">
    <property type="component" value="Unassembled WGS sequence"/>
</dbReference>
<dbReference type="InterPro" id="IPR013216">
    <property type="entry name" value="Methyltransf_11"/>
</dbReference>
<protein>
    <submittedName>
        <fullName evidence="2">Ubiquinone/menaquinone biosynthesis C-methylase UbiE</fullName>
    </submittedName>
</protein>
<sequence>MMEIYKKLNNLKVGSILDLATGRGGFLDHICPLFKDYEKALGIDLNQKALDMAGKEERDSRISFIPMDCESLDFDDGSFDVVSISNSLHHFRNRDLVLSEALRVLKPEGLLIISEMFHSADERPSQRIHTGFHHWWGEIDSALGTYHERTMTRDELLSFLHTLPVSSFEFEQFDGDDEKIHDEETVRQISGAFEMYKERAEKLEHSEALIEKGEALLEKLNRDGFAPASRLEIICTK</sequence>